<dbReference type="PROSITE" id="PS50157">
    <property type="entry name" value="ZINC_FINGER_C2H2_2"/>
    <property type="match status" value="1"/>
</dbReference>
<dbReference type="GO" id="GO:0008270">
    <property type="term" value="F:zinc ion binding"/>
    <property type="evidence" value="ECO:0007669"/>
    <property type="project" value="UniProtKB-KW"/>
</dbReference>
<dbReference type="EMBL" id="KB707428">
    <property type="protein sequence ID" value="EMR62452.1"/>
    <property type="molecule type" value="Genomic_DNA"/>
</dbReference>
<evidence type="ECO:0000259" key="3">
    <source>
        <dbReference type="PROSITE" id="PS50157"/>
    </source>
</evidence>
<accession>M7SE52</accession>
<dbReference type="eggNOG" id="KOG1721">
    <property type="taxonomic scope" value="Eukaryota"/>
</dbReference>
<proteinExistence type="predicted"/>
<keyword evidence="1" id="KW-0479">Metal-binding</keyword>
<sequence>MCSNQAECDASSVWCAPEDSMNYFASLERHDPASLLSNRSLGINDKRRVYVDESQHKSEALHRAQRLQRVHQKRIKREENTVYPRIIKSGTHKCPYRECINRNAFKRSEHLKRHIDTHHNPQFTHCPFCERQFNRKDNWLQHIRLHTQRDRPVKRTSYHPGAQALWDEEKRKNKSKSQTKRKRVLKSEEDDD</sequence>
<keyword evidence="1" id="KW-0862">Zinc</keyword>
<evidence type="ECO:0000256" key="1">
    <source>
        <dbReference type="PROSITE-ProRule" id="PRU00042"/>
    </source>
</evidence>
<dbReference type="OrthoDB" id="4718302at2759"/>
<dbReference type="SUPFAM" id="SSF57667">
    <property type="entry name" value="beta-beta-alpha zinc fingers"/>
    <property type="match status" value="1"/>
</dbReference>
<reference evidence="5" key="1">
    <citation type="journal article" date="2013" name="Genome Announc.">
        <title>Draft genome sequence of the grapevine dieback fungus Eutypa lata UCR-EL1.</title>
        <authorList>
            <person name="Blanco-Ulate B."/>
            <person name="Rolshausen P.E."/>
            <person name="Cantu D."/>
        </authorList>
    </citation>
    <scope>NUCLEOTIDE SEQUENCE [LARGE SCALE GENOMIC DNA]</scope>
    <source>
        <strain evidence="5">UCR-EL1</strain>
    </source>
</reference>
<dbReference type="PROSITE" id="PS00028">
    <property type="entry name" value="ZINC_FINGER_C2H2_1"/>
    <property type="match status" value="1"/>
</dbReference>
<dbReference type="HOGENOM" id="CLU_1415161_0_0_1"/>
<keyword evidence="5" id="KW-1185">Reference proteome</keyword>
<evidence type="ECO:0000313" key="5">
    <source>
        <dbReference type="Proteomes" id="UP000012174"/>
    </source>
</evidence>
<protein>
    <recommendedName>
        <fullName evidence="3">C2H2-type domain-containing protein</fullName>
    </recommendedName>
</protein>
<dbReference type="SMART" id="SM00355">
    <property type="entry name" value="ZnF_C2H2"/>
    <property type="match status" value="2"/>
</dbReference>
<feature type="domain" description="C2H2-type" evidence="3">
    <location>
        <begin position="124"/>
        <end position="151"/>
    </location>
</feature>
<feature type="region of interest" description="Disordered" evidence="2">
    <location>
        <begin position="149"/>
        <end position="192"/>
    </location>
</feature>
<dbReference type="AlphaFoldDB" id="M7SE52"/>
<keyword evidence="1" id="KW-0863">Zinc-finger</keyword>
<dbReference type="Proteomes" id="UP000012174">
    <property type="component" value="Unassembled WGS sequence"/>
</dbReference>
<evidence type="ECO:0000256" key="2">
    <source>
        <dbReference type="SAM" id="MobiDB-lite"/>
    </source>
</evidence>
<dbReference type="InterPro" id="IPR036236">
    <property type="entry name" value="Znf_C2H2_sf"/>
</dbReference>
<feature type="compositionally biased region" description="Basic residues" evidence="2">
    <location>
        <begin position="172"/>
        <end position="184"/>
    </location>
</feature>
<gene>
    <name evidence="4" type="ORF">UCREL1_10630</name>
</gene>
<evidence type="ECO:0000313" key="4">
    <source>
        <dbReference type="EMBL" id="EMR62452.1"/>
    </source>
</evidence>
<dbReference type="KEGG" id="ela:UCREL1_10630"/>
<organism evidence="4 5">
    <name type="scientific">Eutypa lata (strain UCR-EL1)</name>
    <name type="common">Grapevine dieback disease fungus</name>
    <name type="synonym">Eutypa armeniacae</name>
    <dbReference type="NCBI Taxonomy" id="1287681"/>
    <lineage>
        <taxon>Eukaryota</taxon>
        <taxon>Fungi</taxon>
        <taxon>Dikarya</taxon>
        <taxon>Ascomycota</taxon>
        <taxon>Pezizomycotina</taxon>
        <taxon>Sordariomycetes</taxon>
        <taxon>Xylariomycetidae</taxon>
        <taxon>Xylariales</taxon>
        <taxon>Diatrypaceae</taxon>
        <taxon>Eutypa</taxon>
    </lineage>
</organism>
<dbReference type="InterPro" id="IPR013087">
    <property type="entry name" value="Znf_C2H2_type"/>
</dbReference>
<dbReference type="STRING" id="1287681.M7SE52"/>
<name>M7SE52_EUTLA</name>
<dbReference type="Gene3D" id="3.30.160.60">
    <property type="entry name" value="Classic Zinc Finger"/>
    <property type="match status" value="2"/>
</dbReference>